<dbReference type="EMBL" id="JAASQV010000001">
    <property type="protein sequence ID" value="NIJ64847.1"/>
    <property type="molecule type" value="Genomic_DNA"/>
</dbReference>
<keyword evidence="2" id="KW-1185">Reference proteome</keyword>
<accession>A0A7X5V072</accession>
<evidence type="ECO:0000313" key="2">
    <source>
        <dbReference type="Proteomes" id="UP000564677"/>
    </source>
</evidence>
<organism evidence="1 2">
    <name type="scientific">Sphingomonas leidyi</name>
    <dbReference type="NCBI Taxonomy" id="68569"/>
    <lineage>
        <taxon>Bacteria</taxon>
        <taxon>Pseudomonadati</taxon>
        <taxon>Pseudomonadota</taxon>
        <taxon>Alphaproteobacteria</taxon>
        <taxon>Sphingomonadales</taxon>
        <taxon>Sphingomonadaceae</taxon>
        <taxon>Sphingomonas</taxon>
    </lineage>
</organism>
<evidence type="ECO:0000313" key="1">
    <source>
        <dbReference type="EMBL" id="NIJ64847.1"/>
    </source>
</evidence>
<reference evidence="1 2" key="1">
    <citation type="submission" date="2020-03" db="EMBL/GenBank/DDBJ databases">
        <title>Genomic Encyclopedia of Type Strains, Phase IV (KMG-IV): sequencing the most valuable type-strain genomes for metagenomic binning, comparative biology and taxonomic classification.</title>
        <authorList>
            <person name="Goeker M."/>
        </authorList>
    </citation>
    <scope>NUCLEOTIDE SEQUENCE [LARGE SCALE GENOMIC DNA]</scope>
    <source>
        <strain evidence="1 2">DSM 4733</strain>
    </source>
</reference>
<proteinExistence type="predicted"/>
<dbReference type="AlphaFoldDB" id="A0A7X5V072"/>
<comment type="caution">
    <text evidence="1">The sequence shown here is derived from an EMBL/GenBank/DDBJ whole genome shotgun (WGS) entry which is preliminary data.</text>
</comment>
<gene>
    <name evidence="1" type="ORF">FHR20_001778</name>
</gene>
<dbReference type="RefSeq" id="WP_167299163.1">
    <property type="nucleotide sequence ID" value="NZ_CP170557.1"/>
</dbReference>
<protein>
    <submittedName>
        <fullName evidence="1">Uncharacterized protein</fullName>
    </submittedName>
</protein>
<name>A0A7X5V072_9SPHN</name>
<sequence>MELVLEKSADIKEVSQGFSDVVDWRKYDGQRVKGSSGPNIYLMLNGILRIIPNPQTYVQLFRNWDGISVNDYLVDNAPSGEPLTNGSVLINDGGRIYLVTLSHKMWVPDMPTYNRFNFGMAIAVPPIVAQYIPTGPNVG</sequence>
<dbReference type="Proteomes" id="UP000564677">
    <property type="component" value="Unassembled WGS sequence"/>
</dbReference>